<protein>
    <submittedName>
        <fullName evidence="2">Uncharacterized protein</fullName>
    </submittedName>
</protein>
<dbReference type="EMBL" id="CCYA01000272">
    <property type="protein sequence ID" value="CEH15688.1"/>
    <property type="molecule type" value="Genomic_DNA"/>
</dbReference>
<name>A0A0P1BJ11_9BASI</name>
<evidence type="ECO:0000256" key="1">
    <source>
        <dbReference type="SAM" id="MobiDB-lite"/>
    </source>
</evidence>
<feature type="compositionally biased region" description="Polar residues" evidence="1">
    <location>
        <begin position="273"/>
        <end position="283"/>
    </location>
</feature>
<feature type="compositionally biased region" description="Basic and acidic residues" evidence="1">
    <location>
        <begin position="508"/>
        <end position="523"/>
    </location>
</feature>
<feature type="compositionally biased region" description="Polar residues" evidence="1">
    <location>
        <begin position="295"/>
        <end position="312"/>
    </location>
</feature>
<dbReference type="InterPro" id="IPR021858">
    <property type="entry name" value="Fun_TF"/>
</dbReference>
<dbReference type="OrthoDB" id="10390244at2759"/>
<feature type="region of interest" description="Disordered" evidence="1">
    <location>
        <begin position="391"/>
        <end position="535"/>
    </location>
</feature>
<dbReference type="Pfam" id="PF11951">
    <property type="entry name" value="Fungal_trans_2"/>
    <property type="match status" value="1"/>
</dbReference>
<sequence>MTQARARVSDSSPRQRRASSPRERGAIPSLPAARESQSIPPSSEAHVSRTASSTLPFFYNLPAGHAPLPLVPGITTAPQPVPANTASPSIAVPSAHELASSQPGNAARWSSGATRVEAQPIISSTPSVTTSAAWPLDFTTSSSAWRSDAPNDIAPFPAHSVPLDLNGVDLASNGNVGQNFNQQQADGWNEFMRTLAAIAADSSATPRSGDSYAHGSTPGSAGLIHNGKSFDPTASVNRVDSQESLLVHTSATSTSAHSAAPPARQSHDRGQERNTPAHIQNLLNKPEPPVRRTAETFTSSHSTQAWPSTCSPPANGGTGESCAPLRPVLASSRLDALLEHYMPIFSKLILIYSADAPWLPRFLEIACTNEMSKASVVAVVAAFHERLFGDPSLDPTSADKRRQGSLKAKDLYPDESGQEVVEEESDDQDDGEEWRSSRLRKRKRRHSQADIESESECDLDASPRSRSPPRPFPVVRLARAAFQQSGLSPHAASPDGAMPNGVGNGQPDGRDRRTMPSEPDRTSSAHLHAAARRRQVQRSEASQMVLSPAPWWQLAYSLLFSPFSHSSPLEVKIMTILNLKCAVLCVEGSMTARRLMDRLPEILSHPAAPDRTEPELLTMDQVTPHMSQDDAMLDVWSRLLVSELMQRASESTLSTCTFPTPDIAFLRTVYWLQDAACPHELPLLMCQSSKLGARRKSKTISGEQAAQEAEKLEAAILEATVTPCQKWTLTQRAAKFWQQEAWRRAAIIHLNTAGLGRGPLYCKVRTALCDILRCNANVPPISVRSIERWYSHSIWIMAGIASVTQQDRTVCLTNLRAVSIEKAHGESALRLQRYWSISDTLGNAPDWFDDQWGGGAAASLILY</sequence>
<dbReference type="Proteomes" id="UP000054845">
    <property type="component" value="Unassembled WGS sequence"/>
</dbReference>
<keyword evidence="3" id="KW-1185">Reference proteome</keyword>
<organism evidence="2 3">
    <name type="scientific">Ceraceosorus bombacis</name>
    <dbReference type="NCBI Taxonomy" id="401625"/>
    <lineage>
        <taxon>Eukaryota</taxon>
        <taxon>Fungi</taxon>
        <taxon>Dikarya</taxon>
        <taxon>Basidiomycota</taxon>
        <taxon>Ustilaginomycotina</taxon>
        <taxon>Exobasidiomycetes</taxon>
        <taxon>Ceraceosorales</taxon>
        <taxon>Ceraceosoraceae</taxon>
        <taxon>Ceraceosorus</taxon>
    </lineage>
</organism>
<feature type="region of interest" description="Disordered" evidence="1">
    <location>
        <begin position="202"/>
        <end position="235"/>
    </location>
</feature>
<feature type="compositionally biased region" description="Low complexity" evidence="1">
    <location>
        <begin position="248"/>
        <end position="263"/>
    </location>
</feature>
<accession>A0A0P1BJ11</accession>
<evidence type="ECO:0000313" key="3">
    <source>
        <dbReference type="Proteomes" id="UP000054845"/>
    </source>
</evidence>
<evidence type="ECO:0000313" key="2">
    <source>
        <dbReference type="EMBL" id="CEH15688.1"/>
    </source>
</evidence>
<reference evidence="2 3" key="1">
    <citation type="submission" date="2014-09" db="EMBL/GenBank/DDBJ databases">
        <authorList>
            <person name="Magalhaes I.L.F."/>
            <person name="Oliveira U."/>
            <person name="Santos F.R."/>
            <person name="Vidigal T.H.D.A."/>
            <person name="Brescovit A.D."/>
            <person name="Santos A.J."/>
        </authorList>
    </citation>
    <scope>NUCLEOTIDE SEQUENCE [LARGE SCALE GENOMIC DNA]</scope>
</reference>
<dbReference type="STRING" id="401625.A0A0P1BJ11"/>
<feature type="compositionally biased region" description="Basic and acidic residues" evidence="1">
    <location>
        <begin position="397"/>
        <end position="412"/>
    </location>
</feature>
<proteinExistence type="predicted"/>
<feature type="compositionally biased region" description="Acidic residues" evidence="1">
    <location>
        <begin position="416"/>
        <end position="432"/>
    </location>
</feature>
<feature type="region of interest" description="Disordered" evidence="1">
    <location>
        <begin position="1"/>
        <end position="47"/>
    </location>
</feature>
<dbReference type="AlphaFoldDB" id="A0A0P1BJ11"/>
<feature type="region of interest" description="Disordered" evidence="1">
    <location>
        <begin position="248"/>
        <end position="320"/>
    </location>
</feature>
<feature type="compositionally biased region" description="Basic residues" evidence="1">
    <location>
        <begin position="437"/>
        <end position="446"/>
    </location>
</feature>